<dbReference type="InterPro" id="IPR008862">
    <property type="entry name" value="Tcp11"/>
</dbReference>
<dbReference type="Pfam" id="PF00027">
    <property type="entry name" value="cNMP_binding"/>
    <property type="match status" value="1"/>
</dbReference>
<dbReference type="InterPro" id="IPR018490">
    <property type="entry name" value="cNMP-bd_dom_sf"/>
</dbReference>
<dbReference type="SUPFAM" id="SSF51206">
    <property type="entry name" value="cAMP-binding domain-like"/>
    <property type="match status" value="2"/>
</dbReference>
<gene>
    <name evidence="4" type="ORF">TBIB3V08_LOCUS2590</name>
</gene>
<dbReference type="EMBL" id="OD564866">
    <property type="protein sequence ID" value="CAD7440061.1"/>
    <property type="molecule type" value="Genomic_DNA"/>
</dbReference>
<evidence type="ECO:0000259" key="3">
    <source>
        <dbReference type="PROSITE" id="PS50042"/>
    </source>
</evidence>
<evidence type="ECO:0000256" key="2">
    <source>
        <dbReference type="SAM" id="MobiDB-lite"/>
    </source>
</evidence>
<dbReference type="PANTHER" id="PTHR12832">
    <property type="entry name" value="TESTIS-SPECIFIC PROTEIN PBS13 T-COMPLEX 11"/>
    <property type="match status" value="1"/>
</dbReference>
<dbReference type="InterPro" id="IPR000595">
    <property type="entry name" value="cNMP-bd_dom"/>
</dbReference>
<reference evidence="4" key="1">
    <citation type="submission" date="2020-11" db="EMBL/GenBank/DDBJ databases">
        <authorList>
            <person name="Tran Van P."/>
        </authorList>
    </citation>
    <scope>NUCLEOTIDE SEQUENCE</scope>
</reference>
<dbReference type="GO" id="GO:0007165">
    <property type="term" value="P:signal transduction"/>
    <property type="evidence" value="ECO:0007669"/>
    <property type="project" value="TreeGrafter"/>
</dbReference>
<protein>
    <recommendedName>
        <fullName evidence="3">Cyclic nucleotide-binding domain-containing protein</fullName>
    </recommendedName>
</protein>
<comment type="similarity">
    <text evidence="1">Belongs to the TCP11 family.</text>
</comment>
<organism evidence="4">
    <name type="scientific">Timema bartmani</name>
    <dbReference type="NCBI Taxonomy" id="61472"/>
    <lineage>
        <taxon>Eukaryota</taxon>
        <taxon>Metazoa</taxon>
        <taxon>Ecdysozoa</taxon>
        <taxon>Arthropoda</taxon>
        <taxon>Hexapoda</taxon>
        <taxon>Insecta</taxon>
        <taxon>Pterygota</taxon>
        <taxon>Neoptera</taxon>
        <taxon>Polyneoptera</taxon>
        <taxon>Phasmatodea</taxon>
        <taxon>Timematodea</taxon>
        <taxon>Timematoidea</taxon>
        <taxon>Timematidae</taxon>
        <taxon>Timema</taxon>
    </lineage>
</organism>
<proteinExistence type="inferred from homology"/>
<dbReference type="CDD" id="cd00038">
    <property type="entry name" value="CAP_ED"/>
    <property type="match status" value="1"/>
</dbReference>
<accession>A0A7R9ERV0</accession>
<dbReference type="InterPro" id="IPR014710">
    <property type="entry name" value="RmlC-like_jellyroll"/>
</dbReference>
<name>A0A7R9ERV0_9NEOP</name>
<dbReference type="Gene3D" id="2.60.120.10">
    <property type="entry name" value="Jelly Rolls"/>
    <property type="match status" value="2"/>
</dbReference>
<dbReference type="PROSITE" id="PS50042">
    <property type="entry name" value="CNMP_BINDING_3"/>
    <property type="match status" value="1"/>
</dbReference>
<dbReference type="SMART" id="SM00100">
    <property type="entry name" value="cNMP"/>
    <property type="match status" value="1"/>
</dbReference>
<dbReference type="PANTHER" id="PTHR12832:SF11">
    <property type="entry name" value="LD23868P"/>
    <property type="match status" value="1"/>
</dbReference>
<feature type="region of interest" description="Disordered" evidence="2">
    <location>
        <begin position="397"/>
        <end position="447"/>
    </location>
</feature>
<feature type="domain" description="Cyclic nucleotide-binding" evidence="3">
    <location>
        <begin position="70"/>
        <end position="178"/>
    </location>
</feature>
<evidence type="ECO:0000313" key="4">
    <source>
        <dbReference type="EMBL" id="CAD7440061.1"/>
    </source>
</evidence>
<dbReference type="Pfam" id="PF05794">
    <property type="entry name" value="Tcp11"/>
    <property type="match status" value="1"/>
</dbReference>
<sequence length="890" mass="100999">MANAYWLGDVDGMPLGSNARLNVLLLKKRGRKEKQKILTLQEKTILMKPASERTPDEKKQLSMIIGGLKCFRRYPEDVQKKLAAATYYKFYGPGRVVVRQGHRAEALYFILSGEVTISITCWDGLIEEIVTSDVGTMRPGDMFGEVSLLHDIPRTATCTTATMVELLCLMKEDFANVLQVSLQHHWDDCKRAMQQFPYFNGWDEVAVRECCILSKLKSYGPDQMMLGDGVGQPNYAYFVLQGTCRVVQNVKFAVRLVRGHRKYRLFPEVDTHLKEGETLERFFVQVCLMDKGSCFGLGEDMQDRRVIALSKVECLLIPQYWLMQHNRANIWVRIRQFLDQNIPSQVQIFKAFLEHRKWLQYRQELVREIVSRKKIPNNTTIHDVPYSLRINSDTIPDSLNSASMADSGRDNSLRPGTTPEEETGARKRHDNARSGSHSSSEEDFDQGKRLRTGETMMIPGTSVQTVVGPGVAASPPKFVSLEEIMKAAKDIKDMSLVHEIAVDRNFKLEKFEPPPDSIQKQVKDTMQTVFWEILAEQLNADPPSYDQAMSLLRLLLPQHTKLKQEINEILDVDLIKQQTKAGILDFQYYAHYVISVMGKLCAPVRDDKIQELSQTTEIVPVFKGILETLEIMHIDMANFTIELMRPDLIARSIDYEKTKFAELLKIQPDGLDATRKWVLKHLDTVKASIPQLHSTDKDTIVRILTAKTIAEAYLELLQWDESMPFPEEVALHVSHSSLMSSDRMKHRSVDQAVKIDFLQEAAITSCPLAAIYLEKLMQNVATQVIKDIDDCLKKIGSSELDAESKRLLSGQILEIASPSHKIRQLVCTRVHEFLHQSITSPNTAPLQVPPGLSSLQVELTGVTGQFLHLVSHNRAVYGEYYCNMVASTLS</sequence>
<evidence type="ECO:0000256" key="1">
    <source>
        <dbReference type="ARBA" id="ARBA00010954"/>
    </source>
</evidence>
<dbReference type="AlphaFoldDB" id="A0A7R9ERV0"/>